<keyword evidence="5 7" id="KW-1133">Transmembrane helix</keyword>
<dbReference type="Proteomes" id="UP000310639">
    <property type="component" value="Chromosome"/>
</dbReference>
<evidence type="ECO:0000259" key="9">
    <source>
        <dbReference type="Pfam" id="PF21088"/>
    </source>
</evidence>
<dbReference type="EMBL" id="CP040004">
    <property type="protein sequence ID" value="QCT42497.1"/>
    <property type="molecule type" value="Genomic_DNA"/>
</dbReference>
<evidence type="ECO:0000313" key="11">
    <source>
        <dbReference type="Proteomes" id="UP000310639"/>
    </source>
</evidence>
<evidence type="ECO:0000256" key="3">
    <source>
        <dbReference type="ARBA" id="ARBA00022475"/>
    </source>
</evidence>
<evidence type="ECO:0000256" key="6">
    <source>
        <dbReference type="ARBA" id="ARBA00023136"/>
    </source>
</evidence>
<reference evidence="10 11" key="1">
    <citation type="submission" date="2019-04" db="EMBL/GenBank/DDBJ databases">
        <title>Saccharibacteria TM7 genomes.</title>
        <authorList>
            <person name="Bor B."/>
            <person name="He X."/>
            <person name="Chen T."/>
            <person name="Dewhirst F.E."/>
        </authorList>
    </citation>
    <scope>NUCLEOTIDE SEQUENCE [LARGE SCALE GENOMIC DNA]</scope>
    <source>
        <strain evidence="10 11">BB001</strain>
    </source>
</reference>
<keyword evidence="3" id="KW-1003">Cell membrane</keyword>
<dbReference type="SUPFAM" id="SSF82689">
    <property type="entry name" value="Mechanosensitive channel protein MscS (YggB), C-terminal domain"/>
    <property type="match status" value="1"/>
</dbReference>
<evidence type="ECO:0000313" key="10">
    <source>
        <dbReference type="EMBL" id="QCT42497.1"/>
    </source>
</evidence>
<comment type="similarity">
    <text evidence="2">Belongs to the MscS (TC 1.A.23) family.</text>
</comment>
<dbReference type="InterPro" id="IPR011014">
    <property type="entry name" value="MscS_channel_TM-2"/>
</dbReference>
<dbReference type="PANTHER" id="PTHR30460">
    <property type="entry name" value="MODERATE CONDUCTANCE MECHANOSENSITIVE CHANNEL YBIO"/>
    <property type="match status" value="1"/>
</dbReference>
<dbReference type="Gene3D" id="2.30.30.60">
    <property type="match status" value="1"/>
</dbReference>
<feature type="domain" description="Mechanosensitive ion channel MscS" evidence="8">
    <location>
        <begin position="205"/>
        <end position="267"/>
    </location>
</feature>
<keyword evidence="11" id="KW-1185">Reference proteome</keyword>
<evidence type="ECO:0000256" key="7">
    <source>
        <dbReference type="SAM" id="Phobius"/>
    </source>
</evidence>
<protein>
    <submittedName>
        <fullName evidence="10">Mechanosensitive ion channel family protein</fullName>
    </submittedName>
</protein>
<dbReference type="SUPFAM" id="SSF50182">
    <property type="entry name" value="Sm-like ribonucleoproteins"/>
    <property type="match status" value="1"/>
</dbReference>
<dbReference type="InterPro" id="IPR045276">
    <property type="entry name" value="YbiO_bact"/>
</dbReference>
<keyword evidence="4 7" id="KW-0812">Transmembrane</keyword>
<keyword evidence="6 7" id="KW-0472">Membrane</keyword>
<comment type="subcellular location">
    <subcellularLocation>
        <location evidence="1">Cell membrane</location>
        <topology evidence="1">Multi-pass membrane protein</topology>
    </subcellularLocation>
</comment>
<dbReference type="InterPro" id="IPR011066">
    <property type="entry name" value="MscS_channel_C_sf"/>
</dbReference>
<dbReference type="PANTHER" id="PTHR30460:SF0">
    <property type="entry name" value="MODERATE CONDUCTANCE MECHANOSENSITIVE CHANNEL YBIO"/>
    <property type="match status" value="1"/>
</dbReference>
<dbReference type="InterPro" id="IPR023408">
    <property type="entry name" value="MscS_beta-dom_sf"/>
</dbReference>
<feature type="transmembrane region" description="Helical" evidence="7">
    <location>
        <begin position="21"/>
        <end position="40"/>
    </location>
</feature>
<evidence type="ECO:0000256" key="1">
    <source>
        <dbReference type="ARBA" id="ARBA00004651"/>
    </source>
</evidence>
<organism evidence="10 11">
    <name type="scientific">Candidatus Nanosynbacter featherlites</name>
    <dbReference type="NCBI Taxonomy" id="2572088"/>
    <lineage>
        <taxon>Bacteria</taxon>
        <taxon>Candidatus Saccharimonadota</taxon>
        <taxon>Candidatus Saccharimonadia</taxon>
        <taxon>Candidatus Nanosynbacterales</taxon>
        <taxon>Candidatus Nanosynbacteraceae</taxon>
        <taxon>Candidatus Nanosynbacter</taxon>
    </lineage>
</organism>
<feature type="transmembrane region" description="Helical" evidence="7">
    <location>
        <begin position="187"/>
        <end position="206"/>
    </location>
</feature>
<evidence type="ECO:0000256" key="4">
    <source>
        <dbReference type="ARBA" id="ARBA00022692"/>
    </source>
</evidence>
<dbReference type="InterPro" id="IPR049142">
    <property type="entry name" value="MS_channel_1st"/>
</dbReference>
<dbReference type="InterPro" id="IPR006685">
    <property type="entry name" value="MscS_channel_2nd"/>
</dbReference>
<dbReference type="Gene3D" id="3.30.70.100">
    <property type="match status" value="1"/>
</dbReference>
<dbReference type="Pfam" id="PF21088">
    <property type="entry name" value="MS_channel_1st"/>
    <property type="match status" value="1"/>
</dbReference>
<feature type="transmembrane region" description="Helical" evidence="7">
    <location>
        <begin position="161"/>
        <end position="181"/>
    </location>
</feature>
<evidence type="ECO:0000256" key="2">
    <source>
        <dbReference type="ARBA" id="ARBA00008017"/>
    </source>
</evidence>
<dbReference type="AlphaFoldDB" id="A0A4P9A3T1"/>
<feature type="transmembrane region" description="Helical" evidence="7">
    <location>
        <begin position="108"/>
        <end position="126"/>
    </location>
</feature>
<dbReference type="SUPFAM" id="SSF82861">
    <property type="entry name" value="Mechanosensitive channel protein MscS (YggB), transmembrane region"/>
    <property type="match status" value="1"/>
</dbReference>
<dbReference type="Gene3D" id="1.10.287.1260">
    <property type="match status" value="1"/>
</dbReference>
<evidence type="ECO:0000259" key="8">
    <source>
        <dbReference type="Pfam" id="PF00924"/>
    </source>
</evidence>
<gene>
    <name evidence="10" type="ORF">FBF37_03490</name>
</gene>
<name>A0A4P9A3T1_9BACT</name>
<accession>A0A4P9A3T1</accession>
<dbReference type="GO" id="GO:0008381">
    <property type="term" value="F:mechanosensitive monoatomic ion channel activity"/>
    <property type="evidence" value="ECO:0007669"/>
    <property type="project" value="InterPro"/>
</dbReference>
<dbReference type="GO" id="GO:0005886">
    <property type="term" value="C:plasma membrane"/>
    <property type="evidence" value="ECO:0007669"/>
    <property type="project" value="UniProtKB-SubCell"/>
</dbReference>
<dbReference type="KEGG" id="nft:FBF37_03490"/>
<dbReference type="Pfam" id="PF00924">
    <property type="entry name" value="MS_channel_2nd"/>
    <property type="match status" value="1"/>
</dbReference>
<dbReference type="OrthoDB" id="9809206at2"/>
<dbReference type="InterPro" id="IPR010920">
    <property type="entry name" value="LSM_dom_sf"/>
</dbReference>
<feature type="domain" description="Mechanosensitive ion channel transmembrane helices 2/3" evidence="9">
    <location>
        <begin position="173"/>
        <end position="203"/>
    </location>
</feature>
<sequence length="375" mass="42710">MTRCLLDGKQAIACAYFHHRWALIWLVFHCQPFIIFKAQWRIGKQRKFIFLAFTGDDKLVWIDKTHIIHYTKSIMDTLTKYILDSSNFDEWLKQNGLGWLMEQRLIEAWSTVIGAIIAYYIGRVLLKWGIKSVVRSTAKHRDWHKKDIEKRQETLIQLLRSFWRILMIAYALAVVANKLFLVDLSPLFASAGIIGVALGFGAQSLVKDFLAGIFIIAENQYRVGDVVDIMGAVGKVERVGTRSTVVRDTDGNVHYIPNGTIQQVINKTMGYSISRFILQLDPSVDISAATEIINDIGYKLSLEKSWKRKIIDPPKFTSLGDITGHSVEVIIAGKTQPSDQWSVTSEMRRRLLREFENNDIKLATLPLTANGPLKK</sequence>
<proteinExistence type="inferred from homology"/>
<evidence type="ECO:0000256" key="5">
    <source>
        <dbReference type="ARBA" id="ARBA00022989"/>
    </source>
</evidence>